<name>A0A919DEQ9_9ACTN</name>
<feature type="domain" description="Immunity protein 35" evidence="1">
    <location>
        <begin position="6"/>
        <end position="92"/>
    </location>
</feature>
<dbReference type="Pfam" id="PF15567">
    <property type="entry name" value="Imm35"/>
    <property type="match status" value="1"/>
</dbReference>
<reference evidence="2" key="1">
    <citation type="journal article" date="2014" name="Int. J. Syst. Evol. Microbiol.">
        <title>Complete genome sequence of Corynebacterium casei LMG S-19264T (=DSM 44701T), isolated from a smear-ripened cheese.</title>
        <authorList>
            <consortium name="US DOE Joint Genome Institute (JGI-PGF)"/>
            <person name="Walter F."/>
            <person name="Albersmeier A."/>
            <person name="Kalinowski J."/>
            <person name="Ruckert C."/>
        </authorList>
    </citation>
    <scope>NUCLEOTIDE SEQUENCE</scope>
    <source>
        <strain evidence="2">CGMCC 4.7403</strain>
    </source>
</reference>
<keyword evidence="3" id="KW-1185">Reference proteome</keyword>
<protein>
    <recommendedName>
        <fullName evidence="1">Immunity protein 35 domain-containing protein</fullName>
    </recommendedName>
</protein>
<dbReference type="EMBL" id="BNAT01000022">
    <property type="protein sequence ID" value="GHE38724.1"/>
    <property type="molecule type" value="Genomic_DNA"/>
</dbReference>
<comment type="caution">
    <text evidence="2">The sequence shown here is derived from an EMBL/GenBank/DDBJ whole genome shotgun (WGS) entry which is preliminary data.</text>
</comment>
<evidence type="ECO:0000313" key="3">
    <source>
        <dbReference type="Proteomes" id="UP000603227"/>
    </source>
</evidence>
<proteinExistence type="predicted"/>
<dbReference type="InterPro" id="IPR029082">
    <property type="entry name" value="Imm35"/>
</dbReference>
<accession>A0A919DEQ9</accession>
<evidence type="ECO:0000313" key="2">
    <source>
        <dbReference type="EMBL" id="GHE38724.1"/>
    </source>
</evidence>
<reference evidence="2" key="2">
    <citation type="submission" date="2020-09" db="EMBL/GenBank/DDBJ databases">
        <authorList>
            <person name="Sun Q."/>
            <person name="Zhou Y."/>
        </authorList>
    </citation>
    <scope>NUCLEOTIDE SEQUENCE</scope>
    <source>
        <strain evidence="2">CGMCC 4.7403</strain>
    </source>
</reference>
<evidence type="ECO:0000259" key="1">
    <source>
        <dbReference type="Pfam" id="PF15567"/>
    </source>
</evidence>
<dbReference type="Proteomes" id="UP000603227">
    <property type="component" value="Unassembled WGS sequence"/>
</dbReference>
<dbReference type="AlphaFoldDB" id="A0A919DEQ9"/>
<sequence>MIERDAAIRIVEEQLAREDQEQLARGLDPIPVTVTDAERHELVWIVRYQSAEYVRTGDRHTMLIGNGPYLVDRVDGGLHSVGVVSAMTGAWEDDYRVRVRGQTVRTAVDDLHDEIREIAATRGRLHATRVLRAAVPTLRPGEAVAYVTALRGGEDVPARLVALAGRELVLPLNPVDAVRTLREARAERQAEG</sequence>
<organism evidence="2 3">
    <name type="scientific">Streptomyces capitiformicae</name>
    <dbReference type="NCBI Taxonomy" id="2014920"/>
    <lineage>
        <taxon>Bacteria</taxon>
        <taxon>Bacillati</taxon>
        <taxon>Actinomycetota</taxon>
        <taxon>Actinomycetes</taxon>
        <taxon>Kitasatosporales</taxon>
        <taxon>Streptomycetaceae</taxon>
        <taxon>Streptomyces</taxon>
    </lineage>
</organism>
<gene>
    <name evidence="2" type="ORF">GCM10017771_57520</name>
</gene>
<dbReference type="RefSeq" id="WP_189785343.1">
    <property type="nucleotide sequence ID" value="NZ_BNAT01000022.1"/>
</dbReference>